<keyword evidence="2" id="KW-1185">Reference proteome</keyword>
<accession>A0ACB0IEV4</accession>
<sequence>MSIVEPEAMCIGDWDERELAIINETAKSTPTRNTINEIFNQLAAIQDLPYQHSKKSLRHKFNKARENFLNQTEHNKLQDEIGTMKQEIANLKAQHADEITILKDEIAAMKGEIAIHITAKEEAQEELVIMRNNYGINKGRKGLKALIKGDIAREKHNSGVILDAIYDKLGEELNQTIDRYLSQP</sequence>
<evidence type="ECO:0000313" key="1">
    <source>
        <dbReference type="EMBL" id="CAJ2630500.1"/>
    </source>
</evidence>
<dbReference type="Proteomes" id="UP001177021">
    <property type="component" value="Unassembled WGS sequence"/>
</dbReference>
<gene>
    <name evidence="1" type="ORF">MILVUS5_LOCUS2269</name>
</gene>
<reference evidence="1" key="1">
    <citation type="submission" date="2023-10" db="EMBL/GenBank/DDBJ databases">
        <authorList>
            <person name="Rodriguez Cubillos JULIANA M."/>
            <person name="De Vega J."/>
        </authorList>
    </citation>
    <scope>NUCLEOTIDE SEQUENCE</scope>
</reference>
<evidence type="ECO:0000313" key="2">
    <source>
        <dbReference type="Proteomes" id="UP001177021"/>
    </source>
</evidence>
<name>A0ACB0IEV4_TRIPR</name>
<organism evidence="1 2">
    <name type="scientific">Trifolium pratense</name>
    <name type="common">Red clover</name>
    <dbReference type="NCBI Taxonomy" id="57577"/>
    <lineage>
        <taxon>Eukaryota</taxon>
        <taxon>Viridiplantae</taxon>
        <taxon>Streptophyta</taxon>
        <taxon>Embryophyta</taxon>
        <taxon>Tracheophyta</taxon>
        <taxon>Spermatophyta</taxon>
        <taxon>Magnoliopsida</taxon>
        <taxon>eudicotyledons</taxon>
        <taxon>Gunneridae</taxon>
        <taxon>Pentapetalae</taxon>
        <taxon>rosids</taxon>
        <taxon>fabids</taxon>
        <taxon>Fabales</taxon>
        <taxon>Fabaceae</taxon>
        <taxon>Papilionoideae</taxon>
        <taxon>50 kb inversion clade</taxon>
        <taxon>NPAAA clade</taxon>
        <taxon>Hologalegina</taxon>
        <taxon>IRL clade</taxon>
        <taxon>Trifolieae</taxon>
        <taxon>Trifolium</taxon>
    </lineage>
</organism>
<comment type="caution">
    <text evidence="1">The sequence shown here is derived from an EMBL/GenBank/DDBJ whole genome shotgun (WGS) entry which is preliminary data.</text>
</comment>
<proteinExistence type="predicted"/>
<protein>
    <submittedName>
        <fullName evidence="1">Uncharacterized protein</fullName>
    </submittedName>
</protein>
<dbReference type="EMBL" id="CASHSV030000001">
    <property type="protein sequence ID" value="CAJ2630500.1"/>
    <property type="molecule type" value="Genomic_DNA"/>
</dbReference>